<dbReference type="InterPro" id="IPR024119">
    <property type="entry name" value="TF_DEAF-1"/>
</dbReference>
<organism evidence="6 7">
    <name type="scientific">Ectocarpus siliculosus</name>
    <name type="common">Brown alga</name>
    <name type="synonym">Conferva siliculosa</name>
    <dbReference type="NCBI Taxonomy" id="2880"/>
    <lineage>
        <taxon>Eukaryota</taxon>
        <taxon>Sar</taxon>
        <taxon>Stramenopiles</taxon>
        <taxon>Ochrophyta</taxon>
        <taxon>PX clade</taxon>
        <taxon>Phaeophyceae</taxon>
        <taxon>Ectocarpales</taxon>
        <taxon>Ectocarpaceae</taxon>
        <taxon>Ectocarpus</taxon>
    </lineage>
</organism>
<evidence type="ECO:0000256" key="2">
    <source>
        <dbReference type="ARBA" id="ARBA00022771"/>
    </source>
</evidence>
<sequence>MFGHMPKTSMTATRKFDRPANEVLRSATMPKYYTSVSFGRLLSLAGRRLRLRVAHFHSVLGAIINNSGLILAPNLQQEQIAVFHALGLVPIRQHFGPMLPIPGDLRRLVLLVPKSGLSLLREFTQPELYLALAGTLEPFENFFVSVHTAFVRVRRGSKYRGQEDLDGWRSLNSHLMVRDTREQAPEAELMVSAMVPSFALMMAPPAFTELQLRPRDGIEMYRAPKDVLRRLGGYFNKHFFKATLGNADKTAVLIPGATGGILHGGVSTRRFSCPDRVACPDRDLLRPSPRTGRCLSKAVDTHRFMHGDAAIDQTVELVEQAGSNSGDARLVYRVTLVMANDEAREGLAAGGAPVLETLHDPCSVQVALGEGLSHAVSLPFPIERRRVQREYSKRQGYVIYTVPPIRLPLNLPLAWIGLDIKGVGRAVLPSMPSWSPAVPLSSLPRLDFQAEWAHEKVMGGFSFTPAERSMREGLPTPNSEIIDPVILGLKEEILAIISTACDHHEEAHASSWKHPWMCITENRRDDEPALWVWVNEILLDSTNEALILDCCVMLADRMDSAASIQLGTALELEEIQGRGAGIRFSKAVSGEVALWGSLLPAAVERARQTYAHTADCIYSTPGYSGRTLCSCGMGKDLPPGFVESMRSAKAPGLVPLHTCFHRAALSPLFPAHEKLSTQFPASGTAADGSRKCAQCGKSGKPLQCSRCRKVAYCSKECQRRDWKSHKPSCREWSK</sequence>
<dbReference type="STRING" id="2880.D8LCP4"/>
<dbReference type="EMBL" id="FN649734">
    <property type="protein sequence ID" value="CBN79557.1"/>
    <property type="molecule type" value="Genomic_DNA"/>
</dbReference>
<protein>
    <recommendedName>
        <fullName evidence="5">MYND-type domain-containing protein</fullName>
    </recommendedName>
</protein>
<evidence type="ECO:0000313" key="7">
    <source>
        <dbReference type="Proteomes" id="UP000002630"/>
    </source>
</evidence>
<feature type="domain" description="MYND-type" evidence="5">
    <location>
        <begin position="692"/>
        <end position="729"/>
    </location>
</feature>
<dbReference type="GO" id="GO:0008270">
    <property type="term" value="F:zinc ion binding"/>
    <property type="evidence" value="ECO:0007669"/>
    <property type="project" value="UniProtKB-KW"/>
</dbReference>
<dbReference type="InterPro" id="IPR002893">
    <property type="entry name" value="Znf_MYND"/>
</dbReference>
<dbReference type="GO" id="GO:0000981">
    <property type="term" value="F:DNA-binding transcription factor activity, RNA polymerase II-specific"/>
    <property type="evidence" value="ECO:0007669"/>
    <property type="project" value="TreeGrafter"/>
</dbReference>
<evidence type="ECO:0000256" key="1">
    <source>
        <dbReference type="ARBA" id="ARBA00022723"/>
    </source>
</evidence>
<dbReference type="EMBL" id="FN647789">
    <property type="protein sequence ID" value="CBN79557.1"/>
    <property type="molecule type" value="Genomic_DNA"/>
</dbReference>
<dbReference type="InParanoid" id="D8LCP4"/>
<dbReference type="OrthoDB" id="207117at2759"/>
<evidence type="ECO:0000259" key="5">
    <source>
        <dbReference type="PROSITE" id="PS50865"/>
    </source>
</evidence>
<dbReference type="Gene3D" id="6.10.140.2220">
    <property type="match status" value="1"/>
</dbReference>
<keyword evidence="7" id="KW-1185">Reference proteome</keyword>
<dbReference type="SUPFAM" id="SSF144232">
    <property type="entry name" value="HIT/MYND zinc finger-like"/>
    <property type="match status" value="1"/>
</dbReference>
<keyword evidence="2 4" id="KW-0863">Zinc-finger</keyword>
<dbReference type="PROSITE" id="PS50865">
    <property type="entry name" value="ZF_MYND_2"/>
    <property type="match status" value="1"/>
</dbReference>
<keyword evidence="3" id="KW-0862">Zinc</keyword>
<keyword evidence="1" id="KW-0479">Metal-binding</keyword>
<reference evidence="6 7" key="1">
    <citation type="journal article" date="2010" name="Nature">
        <title>The Ectocarpus genome and the independent evolution of multicellularity in brown algae.</title>
        <authorList>
            <person name="Cock J.M."/>
            <person name="Sterck L."/>
            <person name="Rouze P."/>
            <person name="Scornet D."/>
            <person name="Allen A.E."/>
            <person name="Amoutzias G."/>
            <person name="Anthouard V."/>
            <person name="Artiguenave F."/>
            <person name="Aury J.M."/>
            <person name="Badger J.H."/>
            <person name="Beszteri B."/>
            <person name="Billiau K."/>
            <person name="Bonnet E."/>
            <person name="Bothwell J.H."/>
            <person name="Bowler C."/>
            <person name="Boyen C."/>
            <person name="Brownlee C."/>
            <person name="Carrano C.J."/>
            <person name="Charrier B."/>
            <person name="Cho G.Y."/>
            <person name="Coelho S.M."/>
            <person name="Collen J."/>
            <person name="Corre E."/>
            <person name="Da Silva C."/>
            <person name="Delage L."/>
            <person name="Delaroque N."/>
            <person name="Dittami S.M."/>
            <person name="Doulbeau S."/>
            <person name="Elias M."/>
            <person name="Farnham G."/>
            <person name="Gachon C.M."/>
            <person name="Gschloessl B."/>
            <person name="Heesch S."/>
            <person name="Jabbari K."/>
            <person name="Jubin C."/>
            <person name="Kawai H."/>
            <person name="Kimura K."/>
            <person name="Kloareg B."/>
            <person name="Kupper F.C."/>
            <person name="Lang D."/>
            <person name="Le Bail A."/>
            <person name="Leblanc C."/>
            <person name="Lerouge P."/>
            <person name="Lohr M."/>
            <person name="Lopez P.J."/>
            <person name="Martens C."/>
            <person name="Maumus F."/>
            <person name="Michel G."/>
            <person name="Miranda-Saavedra D."/>
            <person name="Morales J."/>
            <person name="Moreau H."/>
            <person name="Motomura T."/>
            <person name="Nagasato C."/>
            <person name="Napoli C.A."/>
            <person name="Nelson D.R."/>
            <person name="Nyvall-Collen P."/>
            <person name="Peters A.F."/>
            <person name="Pommier C."/>
            <person name="Potin P."/>
            <person name="Poulain J."/>
            <person name="Quesneville H."/>
            <person name="Read B."/>
            <person name="Rensing S.A."/>
            <person name="Ritter A."/>
            <person name="Rousvoal S."/>
            <person name="Samanta M."/>
            <person name="Samson G."/>
            <person name="Schroeder D.C."/>
            <person name="Segurens B."/>
            <person name="Strittmatter M."/>
            <person name="Tonon T."/>
            <person name="Tregear J.W."/>
            <person name="Valentin K."/>
            <person name="von Dassow P."/>
            <person name="Yamagishi T."/>
            <person name="Van de Peer Y."/>
            <person name="Wincker P."/>
        </authorList>
    </citation>
    <scope>NUCLEOTIDE SEQUENCE [LARGE SCALE GENOMIC DNA]</scope>
    <source>
        <strain evidence="7">Ec32 / CCAP1310/4</strain>
    </source>
</reference>
<evidence type="ECO:0000256" key="4">
    <source>
        <dbReference type="PROSITE-ProRule" id="PRU00134"/>
    </source>
</evidence>
<evidence type="ECO:0000313" key="6">
    <source>
        <dbReference type="EMBL" id="CBN79557.1"/>
    </source>
</evidence>
<accession>D8LCP4</accession>
<dbReference type="PROSITE" id="PS01360">
    <property type="entry name" value="ZF_MYND_1"/>
    <property type="match status" value="1"/>
</dbReference>
<dbReference type="GO" id="GO:0005634">
    <property type="term" value="C:nucleus"/>
    <property type="evidence" value="ECO:0007669"/>
    <property type="project" value="TreeGrafter"/>
</dbReference>
<proteinExistence type="predicted"/>
<dbReference type="Proteomes" id="UP000002630">
    <property type="component" value="Linkage Group LG09"/>
</dbReference>
<dbReference type="PANTHER" id="PTHR10237">
    <property type="entry name" value="DEFORMED EPIDERMAL AUTOREGULATORY FACTOR 1 HOMOLOG SUPPRESSIN"/>
    <property type="match status" value="1"/>
</dbReference>
<gene>
    <name evidence="6" type="ORF">Esi_0011_0120</name>
</gene>
<evidence type="ECO:0000256" key="3">
    <source>
        <dbReference type="ARBA" id="ARBA00022833"/>
    </source>
</evidence>
<dbReference type="PANTHER" id="PTHR10237:SF15">
    <property type="entry name" value="LD37257P"/>
    <property type="match status" value="1"/>
</dbReference>
<dbReference type="Pfam" id="PF01753">
    <property type="entry name" value="zf-MYND"/>
    <property type="match status" value="1"/>
</dbReference>
<name>D8LCP4_ECTSI</name>
<dbReference type="AlphaFoldDB" id="D8LCP4"/>